<proteinExistence type="predicted"/>
<comment type="caution">
    <text evidence="1">The sequence shown here is derived from an EMBL/GenBank/DDBJ whole genome shotgun (WGS) entry which is preliminary data.</text>
</comment>
<dbReference type="Proteomes" id="UP000770717">
    <property type="component" value="Unassembled WGS sequence"/>
</dbReference>
<keyword evidence="2" id="KW-1185">Reference proteome</keyword>
<dbReference type="AlphaFoldDB" id="A0A8J6EF35"/>
<evidence type="ECO:0000313" key="2">
    <source>
        <dbReference type="Proteomes" id="UP000770717"/>
    </source>
</evidence>
<accession>A0A8J6EF35</accession>
<organism evidence="1 2">
    <name type="scientific">Eleutherodactylus coqui</name>
    <name type="common">Puerto Rican coqui</name>
    <dbReference type="NCBI Taxonomy" id="57060"/>
    <lineage>
        <taxon>Eukaryota</taxon>
        <taxon>Metazoa</taxon>
        <taxon>Chordata</taxon>
        <taxon>Craniata</taxon>
        <taxon>Vertebrata</taxon>
        <taxon>Euteleostomi</taxon>
        <taxon>Amphibia</taxon>
        <taxon>Batrachia</taxon>
        <taxon>Anura</taxon>
        <taxon>Neobatrachia</taxon>
        <taxon>Hyloidea</taxon>
        <taxon>Eleutherodactylidae</taxon>
        <taxon>Eleutherodactylinae</taxon>
        <taxon>Eleutherodactylus</taxon>
        <taxon>Eleutherodactylus</taxon>
    </lineage>
</organism>
<evidence type="ECO:0000313" key="1">
    <source>
        <dbReference type="EMBL" id="KAG9467964.1"/>
    </source>
</evidence>
<gene>
    <name evidence="1" type="ORF">GDO78_013960</name>
</gene>
<name>A0A8J6EF35_ELECQ</name>
<dbReference type="EMBL" id="WNTK01001100">
    <property type="protein sequence ID" value="KAG9467964.1"/>
    <property type="molecule type" value="Genomic_DNA"/>
</dbReference>
<reference evidence="1" key="1">
    <citation type="thesis" date="2020" institute="ProQuest LLC" country="789 East Eisenhower Parkway, Ann Arbor, MI, USA">
        <title>Comparative Genomics and Chromosome Evolution.</title>
        <authorList>
            <person name="Mudd A.B."/>
        </authorList>
    </citation>
    <scope>NUCLEOTIDE SEQUENCE</scope>
    <source>
        <strain evidence="1">HN-11 Male</strain>
        <tissue evidence="1">Kidney and liver</tissue>
    </source>
</reference>
<sequence length="80" mass="8767">MPHPASHLTGYCIYMAKIIRLTPNSTDHSVSKETCGCGSHLCSWSDSPQQHYGACCGHIPYYVESFLGSHLTRGSRVLAL</sequence>
<protein>
    <submittedName>
        <fullName evidence="1">Uncharacterized protein</fullName>
    </submittedName>
</protein>